<comment type="caution">
    <text evidence="2">The sequence shown here is derived from an EMBL/GenBank/DDBJ whole genome shotgun (WGS) entry which is preliminary data.</text>
</comment>
<organism evidence="2 3">
    <name type="scientific">Mucilaginibacter straminoryzae</name>
    <dbReference type="NCBI Taxonomy" id="2932774"/>
    <lineage>
        <taxon>Bacteria</taxon>
        <taxon>Pseudomonadati</taxon>
        <taxon>Bacteroidota</taxon>
        <taxon>Sphingobacteriia</taxon>
        <taxon>Sphingobacteriales</taxon>
        <taxon>Sphingobacteriaceae</taxon>
        <taxon>Mucilaginibacter</taxon>
    </lineage>
</organism>
<evidence type="ECO:0000313" key="3">
    <source>
        <dbReference type="Proteomes" id="UP001139450"/>
    </source>
</evidence>
<accession>A0A9X2B756</accession>
<evidence type="ECO:0008006" key="4">
    <source>
        <dbReference type="Google" id="ProtNLM"/>
    </source>
</evidence>
<reference evidence="2" key="1">
    <citation type="submission" date="2022-04" db="EMBL/GenBank/DDBJ databases">
        <title>Mucilaginibacter sp. RS28 isolated from freshwater.</title>
        <authorList>
            <person name="Ko S.-R."/>
        </authorList>
    </citation>
    <scope>NUCLEOTIDE SEQUENCE</scope>
    <source>
        <strain evidence="2">RS28</strain>
    </source>
</reference>
<protein>
    <recommendedName>
        <fullName evidence="4">Zf-HC2 domain-containing protein</fullName>
    </recommendedName>
</protein>
<gene>
    <name evidence="2" type="ORF">MUY27_00450</name>
</gene>
<keyword evidence="1" id="KW-0812">Transmembrane</keyword>
<keyword evidence="1" id="KW-0472">Membrane</keyword>
<dbReference type="Proteomes" id="UP001139450">
    <property type="component" value="Unassembled WGS sequence"/>
</dbReference>
<evidence type="ECO:0000313" key="2">
    <source>
        <dbReference type="EMBL" id="MCJ8208154.1"/>
    </source>
</evidence>
<feature type="transmembrane region" description="Helical" evidence="1">
    <location>
        <begin position="85"/>
        <end position="106"/>
    </location>
</feature>
<name>A0A9X2B756_9SPHI</name>
<feature type="transmembrane region" description="Helical" evidence="1">
    <location>
        <begin position="136"/>
        <end position="156"/>
    </location>
</feature>
<dbReference type="AlphaFoldDB" id="A0A9X2B756"/>
<sequence length="165" mass="18499">MSTTEEKLWNYIDGLCSAEEQQAIARLIETDGIYRRKYEELLALNAELGDIQLDEPPMAFTYNVMEAIRAEEAAMPLKASINKNIIRGIVGFLSLVIIAVIAYAMLSINWSAGDHGAYELPSVKLPNIQAITSSPVWKGFLFFDVVLGLFLFDAYLHKRKLVKQA</sequence>
<dbReference type="RefSeq" id="WP_245127991.1">
    <property type="nucleotide sequence ID" value="NZ_JALJEJ010000001.1"/>
</dbReference>
<keyword evidence="3" id="KW-1185">Reference proteome</keyword>
<proteinExistence type="predicted"/>
<dbReference type="EMBL" id="JALJEJ010000001">
    <property type="protein sequence ID" value="MCJ8208154.1"/>
    <property type="molecule type" value="Genomic_DNA"/>
</dbReference>
<evidence type="ECO:0000256" key="1">
    <source>
        <dbReference type="SAM" id="Phobius"/>
    </source>
</evidence>
<keyword evidence="1" id="KW-1133">Transmembrane helix</keyword>